<dbReference type="Proteomes" id="UP000186143">
    <property type="component" value="Unassembled WGS sequence"/>
</dbReference>
<evidence type="ECO:0000313" key="3">
    <source>
        <dbReference type="Proteomes" id="UP000186143"/>
    </source>
</evidence>
<dbReference type="RefSeq" id="WP_075636555.1">
    <property type="nucleotide sequence ID" value="NZ_MKIO01000040.1"/>
</dbReference>
<sequence length="104" mass="11039">MVKLDQKSPQPGMPGTTAQSPVWEGPPETRPSGYLKATDDPIHDRDALGETLEDPERRNLSEAVKVKGDDDTGERTGAAQAETRNGKPQAQGTIRADVAGKTGS</sequence>
<dbReference type="EMBL" id="MKIO01000040">
    <property type="protein sequence ID" value="OLP53332.1"/>
    <property type="molecule type" value="Genomic_DNA"/>
</dbReference>
<proteinExistence type="predicted"/>
<evidence type="ECO:0000256" key="1">
    <source>
        <dbReference type="SAM" id="MobiDB-lite"/>
    </source>
</evidence>
<feature type="compositionally biased region" description="Basic and acidic residues" evidence="1">
    <location>
        <begin position="37"/>
        <end position="74"/>
    </location>
</feature>
<evidence type="ECO:0000313" key="2">
    <source>
        <dbReference type="EMBL" id="OLP53332.1"/>
    </source>
</evidence>
<accession>A0A1Q9AEF6</accession>
<feature type="compositionally biased region" description="Polar residues" evidence="1">
    <location>
        <begin position="82"/>
        <end position="92"/>
    </location>
</feature>
<reference evidence="2 3" key="1">
    <citation type="submission" date="2016-09" db="EMBL/GenBank/DDBJ databases">
        <title>Rhizobium sp. nov., a novel species isolated from the rice rhizosphere.</title>
        <authorList>
            <person name="Zhao J."/>
            <person name="Zhang X."/>
        </authorList>
    </citation>
    <scope>NUCLEOTIDE SEQUENCE [LARGE SCALE GENOMIC DNA]</scope>
    <source>
        <strain evidence="2 3">MH17</strain>
    </source>
</reference>
<gene>
    <name evidence="2" type="ORF">BJF92_00765</name>
</gene>
<feature type="region of interest" description="Disordered" evidence="1">
    <location>
        <begin position="1"/>
        <end position="104"/>
    </location>
</feature>
<protein>
    <submittedName>
        <fullName evidence="2">Uncharacterized protein</fullName>
    </submittedName>
</protein>
<dbReference type="AlphaFoldDB" id="A0A1Q9AEF6"/>
<organism evidence="2 3">
    <name type="scientific">Xaviernesmea rhizosphaerae</name>
    <dbReference type="NCBI Taxonomy" id="1672749"/>
    <lineage>
        <taxon>Bacteria</taxon>
        <taxon>Pseudomonadati</taxon>
        <taxon>Pseudomonadota</taxon>
        <taxon>Alphaproteobacteria</taxon>
        <taxon>Hyphomicrobiales</taxon>
        <taxon>Rhizobiaceae</taxon>
        <taxon>Rhizobium/Agrobacterium group</taxon>
        <taxon>Xaviernesmea</taxon>
    </lineage>
</organism>
<name>A0A1Q9AEF6_9HYPH</name>
<comment type="caution">
    <text evidence="2">The sequence shown here is derived from an EMBL/GenBank/DDBJ whole genome shotgun (WGS) entry which is preliminary data.</text>
</comment>